<dbReference type="PROSITE" id="PS50181">
    <property type="entry name" value="FBOX"/>
    <property type="match status" value="1"/>
</dbReference>
<evidence type="ECO:0000259" key="1">
    <source>
        <dbReference type="PROSITE" id="PS50181"/>
    </source>
</evidence>
<evidence type="ECO:0000313" key="3">
    <source>
        <dbReference type="Proteomes" id="UP000204584"/>
    </source>
</evidence>
<dbReference type="SUPFAM" id="SSF81383">
    <property type="entry name" value="F-box domain"/>
    <property type="match status" value="1"/>
</dbReference>
<proteinExistence type="predicted"/>
<feature type="domain" description="F-box" evidence="1">
    <location>
        <begin position="6"/>
        <end position="53"/>
    </location>
</feature>
<dbReference type="InterPro" id="IPR036047">
    <property type="entry name" value="F-box-like_dom_sf"/>
</dbReference>
<gene>
    <name evidence="2" type="ORF">psal_cds_638</name>
</gene>
<dbReference type="EMBL" id="KC977571">
    <property type="protein sequence ID" value="AGO84532.1"/>
    <property type="molecule type" value="Genomic_DNA"/>
</dbReference>
<evidence type="ECO:0000313" key="2">
    <source>
        <dbReference type="EMBL" id="AGO84532.1"/>
    </source>
</evidence>
<reference evidence="2 3" key="1">
    <citation type="journal article" date="2013" name="Science">
        <title>Pandoraviruses: amoeba viruses with genomes up to 2.5 Mb reaching that of parasitic eukaryotes.</title>
        <authorList>
            <person name="Philippe N."/>
            <person name="Legendre M."/>
            <person name="Doutre G."/>
            <person name="Coute Y."/>
            <person name="Poirot O."/>
            <person name="Lescot M."/>
            <person name="Arslan D."/>
            <person name="Seltzer V."/>
            <person name="Bertaux L."/>
            <person name="Bruley C."/>
            <person name="Garin J."/>
            <person name="Claverie J.M."/>
            <person name="Abergel C."/>
        </authorList>
    </citation>
    <scope>NUCLEOTIDE SEQUENCE [LARGE SCALE GENOMIC DNA]</scope>
</reference>
<sequence>MDFGDEVGLFCLPDELLLAVASFLDDPRDLCALSVASVRLATIGRDARLWQRLRDRHRAQRTDRWRSAVADALAEARTCRKPHWRKSIRRRGWDTVVADVVHTLGRVALDDPWFAQAESVLAGLVQESHPQMTYHMGVRVRASIAPAPRHLHRAANATTRTRSTVSFVGTDIRLQYAAKGPHVTVRCGVFDGDGLLSGPGLYRATDSLISPGLIVAQSRAGSVVGLVGLWSRGRPVPQEDVLALDDCGRVYRGAWGTGGPEGRGTLVDGAARTLAVGTWRAGRLTLS</sequence>
<accession>S4W268</accession>
<dbReference type="GeneID" id="16606319"/>
<dbReference type="Proteomes" id="UP000204584">
    <property type="component" value="Segment"/>
</dbReference>
<dbReference type="InterPro" id="IPR001810">
    <property type="entry name" value="F-box_dom"/>
</dbReference>
<dbReference type="RefSeq" id="YP_008437604.1">
    <property type="nucleotide sequence ID" value="NC_022098.1"/>
</dbReference>
<dbReference type="Gene3D" id="1.20.1280.50">
    <property type="match status" value="1"/>
</dbReference>
<dbReference type="Pfam" id="PF12937">
    <property type="entry name" value="F-box-like"/>
    <property type="match status" value="1"/>
</dbReference>
<dbReference type="KEGG" id="vg:16606319"/>
<protein>
    <submittedName>
        <fullName evidence="2">F-box domain containing protein</fullName>
    </submittedName>
</protein>
<organism evidence="2 3">
    <name type="scientific">Pandoravirus salinus</name>
    <dbReference type="NCBI Taxonomy" id="1349410"/>
    <lineage>
        <taxon>Viruses</taxon>
        <taxon>Pandoravirus</taxon>
    </lineage>
</organism>
<name>S4W268_9VIRU</name>
<keyword evidence="3" id="KW-1185">Reference proteome</keyword>